<protein>
    <submittedName>
        <fullName evidence="1">Uncharacterized protein</fullName>
    </submittedName>
</protein>
<feature type="non-terminal residue" evidence="1">
    <location>
        <position position="51"/>
    </location>
</feature>
<comment type="caution">
    <text evidence="1">The sequence shown here is derived from an EMBL/GenBank/DDBJ whole genome shotgun (WGS) entry which is preliminary data.</text>
</comment>
<proteinExistence type="predicted"/>
<evidence type="ECO:0000313" key="1">
    <source>
        <dbReference type="EMBL" id="CAI9532173.1"/>
    </source>
</evidence>
<sequence length="51" mass="5401">MVLLQPGMRTVDGRGRVREPPGYADCMRTVEGRERAQAGAGVSKVSLVSVG</sequence>
<reference evidence="1" key="1">
    <citation type="submission" date="2023-05" db="EMBL/GenBank/DDBJ databases">
        <authorList>
            <person name="Stuckert A."/>
        </authorList>
    </citation>
    <scope>NUCLEOTIDE SEQUENCE</scope>
</reference>
<gene>
    <name evidence="1" type="ORF">SPARVUS_LOCUS113742</name>
</gene>
<dbReference type="EMBL" id="CATNWA010000045">
    <property type="protein sequence ID" value="CAI9532173.1"/>
    <property type="molecule type" value="Genomic_DNA"/>
</dbReference>
<accession>A0ABN9A8L7</accession>
<evidence type="ECO:0000313" key="2">
    <source>
        <dbReference type="Proteomes" id="UP001162483"/>
    </source>
</evidence>
<keyword evidence="2" id="KW-1185">Reference proteome</keyword>
<organism evidence="1 2">
    <name type="scientific">Staurois parvus</name>
    <dbReference type="NCBI Taxonomy" id="386267"/>
    <lineage>
        <taxon>Eukaryota</taxon>
        <taxon>Metazoa</taxon>
        <taxon>Chordata</taxon>
        <taxon>Craniata</taxon>
        <taxon>Vertebrata</taxon>
        <taxon>Euteleostomi</taxon>
        <taxon>Amphibia</taxon>
        <taxon>Batrachia</taxon>
        <taxon>Anura</taxon>
        <taxon>Neobatrachia</taxon>
        <taxon>Ranoidea</taxon>
        <taxon>Ranidae</taxon>
        <taxon>Staurois</taxon>
    </lineage>
</organism>
<dbReference type="Proteomes" id="UP001162483">
    <property type="component" value="Unassembled WGS sequence"/>
</dbReference>
<name>A0ABN9A8L7_9NEOB</name>